<dbReference type="PANTHER" id="PTHR11629:SF63">
    <property type="entry name" value="V-TYPE PROTON ATPASE SUBUNIT A"/>
    <property type="match status" value="1"/>
</dbReference>
<evidence type="ECO:0000256" key="2">
    <source>
        <dbReference type="ARBA" id="ARBA00009904"/>
    </source>
</evidence>
<feature type="transmembrane region" description="Helical" evidence="9">
    <location>
        <begin position="445"/>
        <end position="467"/>
    </location>
</feature>
<dbReference type="Pfam" id="PF01496">
    <property type="entry name" value="V_ATPase_I"/>
    <property type="match status" value="1"/>
</dbReference>
<dbReference type="EMBL" id="NBTM02000001">
    <property type="protein sequence ID" value="PNL91590.1"/>
    <property type="molecule type" value="Genomic_DNA"/>
</dbReference>
<evidence type="ECO:0000256" key="3">
    <source>
        <dbReference type="ARBA" id="ARBA00022448"/>
    </source>
</evidence>
<feature type="transmembrane region" description="Helical" evidence="9">
    <location>
        <begin position="479"/>
        <end position="500"/>
    </location>
</feature>
<dbReference type="GO" id="GO:0046961">
    <property type="term" value="F:proton-transporting ATPase activity, rotational mechanism"/>
    <property type="evidence" value="ECO:0007669"/>
    <property type="project" value="InterPro"/>
</dbReference>
<keyword evidence="7 9" id="KW-0472">Membrane</keyword>
<keyword evidence="3" id="KW-0813">Transport</keyword>
<evidence type="ECO:0000313" key="10">
    <source>
        <dbReference type="EMBL" id="PNL91590.1"/>
    </source>
</evidence>
<gene>
    <name evidence="10" type="ORF">A6J77_004905</name>
</gene>
<evidence type="ECO:0000256" key="5">
    <source>
        <dbReference type="ARBA" id="ARBA00022989"/>
    </source>
</evidence>
<evidence type="ECO:0000256" key="7">
    <source>
        <dbReference type="ARBA" id="ARBA00023136"/>
    </source>
</evidence>
<dbReference type="GO" id="GO:0051117">
    <property type="term" value="F:ATPase binding"/>
    <property type="evidence" value="ECO:0007669"/>
    <property type="project" value="TreeGrafter"/>
</dbReference>
<feature type="transmembrane region" description="Helical" evidence="9">
    <location>
        <begin position="506"/>
        <end position="525"/>
    </location>
</feature>
<comment type="similarity">
    <text evidence="2">Belongs to the V-ATPase 116 kDa subunit family.</text>
</comment>
<comment type="caution">
    <text evidence="10">The sequence shown here is derived from an EMBL/GenBank/DDBJ whole genome shotgun (WGS) entry which is preliminary data.</text>
</comment>
<evidence type="ECO:0000256" key="8">
    <source>
        <dbReference type="SAM" id="Coils"/>
    </source>
</evidence>
<proteinExistence type="inferred from homology"/>
<feature type="transmembrane region" description="Helical" evidence="9">
    <location>
        <begin position="407"/>
        <end position="425"/>
    </location>
</feature>
<keyword evidence="8" id="KW-0175">Coiled coil</keyword>
<dbReference type="RefSeq" id="WP_083068687.1">
    <property type="nucleotide sequence ID" value="NZ_JALXKY010000008.1"/>
</dbReference>
<dbReference type="PANTHER" id="PTHR11629">
    <property type="entry name" value="VACUOLAR PROTON ATPASES"/>
    <property type="match status" value="1"/>
</dbReference>
<dbReference type="AlphaFoldDB" id="A0A2J9PNM8"/>
<dbReference type="Proteomes" id="UP000192813">
    <property type="component" value="Unassembled WGS sequence"/>
</dbReference>
<evidence type="ECO:0000256" key="6">
    <source>
        <dbReference type="ARBA" id="ARBA00023065"/>
    </source>
</evidence>
<keyword evidence="5 9" id="KW-1133">Transmembrane helix</keyword>
<evidence type="ECO:0000256" key="4">
    <source>
        <dbReference type="ARBA" id="ARBA00022692"/>
    </source>
</evidence>
<evidence type="ECO:0000256" key="9">
    <source>
        <dbReference type="SAM" id="Phobius"/>
    </source>
</evidence>
<feature type="transmembrane region" description="Helical" evidence="9">
    <location>
        <begin position="365"/>
        <end position="395"/>
    </location>
</feature>
<dbReference type="GO" id="GO:0007035">
    <property type="term" value="P:vacuolar acidification"/>
    <property type="evidence" value="ECO:0007669"/>
    <property type="project" value="TreeGrafter"/>
</dbReference>
<feature type="coiled-coil region" evidence="8">
    <location>
        <begin position="105"/>
        <end position="135"/>
    </location>
</feature>
<evidence type="ECO:0000313" key="11">
    <source>
        <dbReference type="Proteomes" id="UP000192813"/>
    </source>
</evidence>
<sequence>MAIAKMQKVSIVTAPSNKDQLLYTLQTMQNIQVSDLSLKVAGQDFTFNNNYQSDQDYQVIYERGREVLHYLSQYQQKVSLKDKITTKRPQMTMDELHQTVDEAAALQLIEKVEALRQKRNDIQDQRQRVEDEQTTIAKWRALDVDPKSLQELKLFDVRLGTIPNDENRHHWQQLKAIDDVAVEEVFANENEIGVAVVALPGHHDNLQAKLAENYFSEVEFNYGQTPEETFQTLESERKQLIKDEEAVVKDIKNMQESKATIQLAVEEFFNRSQRANAAKLSYDNQQLSLFSGWIEEAQVENLQSALEEAFDVHTFAIILEETTEQEVKEDEVPIKLHNASIVEPFEMITEMYSLPNYREKDPTNWVAGFYMLFFAMMMGDFGYGILLWIGTLFAMKVMDLRKGTKRFVKFGHILSYPTMLIGLAYGSLFGEALPFGLINPTEDALTLMIISLAIGYIHIFVGLCLNIRLQLSRKDYASAYNDGMGWLALLIALAIGITGFMTGVDMLITVATWLAIASAAGIILVPMFTNDNKAVGGVVGLYNLYGVSSYVGDFVSYTRLMALGISGGAIAMSFNILFTILPVPVRFSAGILMIIALQLFNMFLSLLSAYVHSMRLVFVEFFGKFYEGGGRAFKPIRTLQEFVSLKDVKEN</sequence>
<reference evidence="11" key="1">
    <citation type="submission" date="2017-12" db="EMBL/GenBank/DDBJ databases">
        <title>FDA dAtabase for Regulatory Grade micrObial Sequences (FDA-ARGOS): Supporting development and validation of Infectious Disease Dx tests.</title>
        <authorList>
            <person name="Hoffmann M."/>
            <person name="Allard M."/>
            <person name="Evans P."/>
            <person name="Brown E."/>
            <person name="Tallon L."/>
            <person name="Sadzewicz L."/>
            <person name="Sengamalay N."/>
            <person name="Ott S."/>
            <person name="Godinez A."/>
            <person name="Nagaraj S."/>
            <person name="Vavikolanu K."/>
            <person name="Aluvathingal J."/>
            <person name="Nadendla S."/>
            <person name="Sichtig H."/>
        </authorList>
    </citation>
    <scope>NUCLEOTIDE SEQUENCE [LARGE SCALE GENOMIC DNA]</scope>
    <source>
        <strain evidence="11">FDAARGOS_249</strain>
    </source>
</reference>
<dbReference type="InterPro" id="IPR002490">
    <property type="entry name" value="V-ATPase_116kDa_su"/>
</dbReference>
<protein>
    <submittedName>
        <fullName evidence="10">V-type ATP synthase subunit I</fullName>
    </submittedName>
</protein>
<name>A0A2J9PNM8_9LACT</name>
<keyword evidence="4 9" id="KW-0812">Transmembrane</keyword>
<accession>A0A2J9PNM8</accession>
<organism evidence="10 11">
    <name type="scientific">Aerococcus viridans</name>
    <dbReference type="NCBI Taxonomy" id="1377"/>
    <lineage>
        <taxon>Bacteria</taxon>
        <taxon>Bacillati</taxon>
        <taxon>Bacillota</taxon>
        <taxon>Bacilli</taxon>
        <taxon>Lactobacillales</taxon>
        <taxon>Aerococcaceae</taxon>
        <taxon>Aerococcus</taxon>
    </lineage>
</organism>
<feature type="transmembrane region" description="Helical" evidence="9">
    <location>
        <begin position="560"/>
        <end position="581"/>
    </location>
</feature>
<dbReference type="GO" id="GO:0016471">
    <property type="term" value="C:vacuolar proton-transporting V-type ATPase complex"/>
    <property type="evidence" value="ECO:0007669"/>
    <property type="project" value="TreeGrafter"/>
</dbReference>
<keyword evidence="6" id="KW-0406">Ion transport</keyword>
<feature type="transmembrane region" description="Helical" evidence="9">
    <location>
        <begin position="587"/>
        <end position="611"/>
    </location>
</feature>
<dbReference type="GO" id="GO:0033179">
    <property type="term" value="C:proton-transporting V-type ATPase, V0 domain"/>
    <property type="evidence" value="ECO:0007669"/>
    <property type="project" value="InterPro"/>
</dbReference>
<evidence type="ECO:0000256" key="1">
    <source>
        <dbReference type="ARBA" id="ARBA00004141"/>
    </source>
</evidence>
<comment type="subcellular location">
    <subcellularLocation>
        <location evidence="1">Membrane</location>
        <topology evidence="1">Multi-pass membrane protein</topology>
    </subcellularLocation>
</comment>